<name>I7LY43_TETTS</name>
<protein>
    <submittedName>
        <fullName evidence="3">Transmembrane protein, putative</fullName>
    </submittedName>
</protein>
<dbReference type="AlphaFoldDB" id="I7LY43"/>
<keyword evidence="2" id="KW-1133">Transmembrane helix</keyword>
<accession>I7LY43</accession>
<dbReference type="GeneID" id="7838403"/>
<keyword evidence="2" id="KW-0472">Membrane</keyword>
<organism evidence="3 4">
    <name type="scientific">Tetrahymena thermophila (strain SB210)</name>
    <dbReference type="NCBI Taxonomy" id="312017"/>
    <lineage>
        <taxon>Eukaryota</taxon>
        <taxon>Sar</taxon>
        <taxon>Alveolata</taxon>
        <taxon>Ciliophora</taxon>
        <taxon>Intramacronucleata</taxon>
        <taxon>Oligohymenophorea</taxon>
        <taxon>Hymenostomatida</taxon>
        <taxon>Tetrahymenina</taxon>
        <taxon>Tetrahymenidae</taxon>
        <taxon>Tetrahymena</taxon>
    </lineage>
</organism>
<dbReference type="EMBL" id="GG662212">
    <property type="protein sequence ID" value="EAS07667.1"/>
    <property type="molecule type" value="Genomic_DNA"/>
</dbReference>
<evidence type="ECO:0000256" key="1">
    <source>
        <dbReference type="SAM" id="MobiDB-lite"/>
    </source>
</evidence>
<feature type="region of interest" description="Disordered" evidence="1">
    <location>
        <begin position="115"/>
        <end position="158"/>
    </location>
</feature>
<dbReference type="Proteomes" id="UP000009168">
    <property type="component" value="Unassembled WGS sequence"/>
</dbReference>
<feature type="transmembrane region" description="Helical" evidence="2">
    <location>
        <begin position="40"/>
        <end position="61"/>
    </location>
</feature>
<keyword evidence="2 3" id="KW-0812">Transmembrane</keyword>
<feature type="compositionally biased region" description="Polar residues" evidence="1">
    <location>
        <begin position="115"/>
        <end position="140"/>
    </location>
</feature>
<evidence type="ECO:0000313" key="3">
    <source>
        <dbReference type="EMBL" id="EAS07667.1"/>
    </source>
</evidence>
<feature type="transmembrane region" description="Helical" evidence="2">
    <location>
        <begin position="317"/>
        <end position="341"/>
    </location>
</feature>
<evidence type="ECO:0000256" key="2">
    <source>
        <dbReference type="SAM" id="Phobius"/>
    </source>
</evidence>
<dbReference type="RefSeq" id="XP_001027909.1">
    <property type="nucleotide sequence ID" value="XM_001027909.1"/>
</dbReference>
<dbReference type="InParanoid" id="I7LY43"/>
<gene>
    <name evidence="3" type="ORF">TTHERM_00497200</name>
</gene>
<dbReference type="HOGENOM" id="CLU_768319_0_0_1"/>
<dbReference type="OrthoDB" id="10686732at2759"/>
<proteinExistence type="predicted"/>
<reference evidence="4" key="1">
    <citation type="journal article" date="2006" name="PLoS Biol.">
        <title>Macronuclear genome sequence of the ciliate Tetrahymena thermophila, a model eukaryote.</title>
        <authorList>
            <person name="Eisen J.A."/>
            <person name="Coyne R.S."/>
            <person name="Wu M."/>
            <person name="Wu D."/>
            <person name="Thiagarajan M."/>
            <person name="Wortman J.R."/>
            <person name="Badger J.H."/>
            <person name="Ren Q."/>
            <person name="Amedeo P."/>
            <person name="Jones K.M."/>
            <person name="Tallon L.J."/>
            <person name="Delcher A.L."/>
            <person name="Salzberg S.L."/>
            <person name="Silva J.C."/>
            <person name="Haas B.J."/>
            <person name="Majoros W.H."/>
            <person name="Farzad M."/>
            <person name="Carlton J.M."/>
            <person name="Smith R.K. Jr."/>
            <person name="Garg J."/>
            <person name="Pearlman R.E."/>
            <person name="Karrer K.M."/>
            <person name="Sun L."/>
            <person name="Manning G."/>
            <person name="Elde N.C."/>
            <person name="Turkewitz A.P."/>
            <person name="Asai D.J."/>
            <person name="Wilkes D.E."/>
            <person name="Wang Y."/>
            <person name="Cai H."/>
            <person name="Collins K."/>
            <person name="Stewart B.A."/>
            <person name="Lee S.R."/>
            <person name="Wilamowska K."/>
            <person name="Weinberg Z."/>
            <person name="Ruzzo W.L."/>
            <person name="Wloga D."/>
            <person name="Gaertig J."/>
            <person name="Frankel J."/>
            <person name="Tsao C.-C."/>
            <person name="Gorovsky M.A."/>
            <person name="Keeling P.J."/>
            <person name="Waller R.F."/>
            <person name="Patron N.J."/>
            <person name="Cherry J.M."/>
            <person name="Stover N.A."/>
            <person name="Krieger C.J."/>
            <person name="del Toro C."/>
            <person name="Ryder H.F."/>
            <person name="Williamson S.C."/>
            <person name="Barbeau R.A."/>
            <person name="Hamilton E.P."/>
            <person name="Orias E."/>
        </authorList>
    </citation>
    <scope>NUCLEOTIDE SEQUENCE [LARGE SCALE GENOMIC DNA]</scope>
    <source>
        <strain evidence="4">SB210</strain>
    </source>
</reference>
<sequence length="361" mass="42800">MALQIFENLFDFFLNILYNIFDRLGGPKLVSVCTFMIRKAFTFFCCFLLAIQIFLVAYYFLIPNMQQELTLHFQKDLHDHYLGFYFNQDHKFRICQNLNEQQTLSKVKRLENVNSELKTPNSNEKTSGNDTKNQENTSQKQVHEVNNQDKEQESAKTSSFSVIDSDLKTVCNIHLHNQRQEIYFERESYQMNLRLVLFDLQNKGFSQGVVPIEIIILDRNGDSLEMKRTVHFNQNQKKRNILERIFSSLGTKLLRILDIQLDDNQYEIDQILFEKLPNSLIDLQAIIIKVQDVGIFIQSSSLVINPILKGIRYYLYYWFYSTSIIMILALSTYLFLFYYIYYCIKPCIIDACTKRRKLHYD</sequence>
<feature type="compositionally biased region" description="Basic and acidic residues" evidence="1">
    <location>
        <begin position="141"/>
        <end position="154"/>
    </location>
</feature>
<keyword evidence="4" id="KW-1185">Reference proteome</keyword>
<evidence type="ECO:0000313" key="4">
    <source>
        <dbReference type="Proteomes" id="UP000009168"/>
    </source>
</evidence>
<dbReference type="KEGG" id="tet:TTHERM_00497200"/>